<evidence type="ECO:0000259" key="1">
    <source>
        <dbReference type="Pfam" id="PF07727"/>
    </source>
</evidence>
<dbReference type="EMBL" id="OIVN01000024">
    <property type="protein sequence ID" value="SPC72761.1"/>
    <property type="molecule type" value="Genomic_DNA"/>
</dbReference>
<dbReference type="Pfam" id="PF07727">
    <property type="entry name" value="RVT_2"/>
    <property type="match status" value="1"/>
</dbReference>
<sequence>MKLFPLIFVSLLGFHISHCLVNLLLVARGVQIKTRSDGTVDRYKARLVAKGFTQEYGIDYEETFVPVARLSSVCTLITVSASRHWPLFQMDVKNAFLNGELTEEVYMQLPPGFSQPPGSPCVYRIVLHPR</sequence>
<dbReference type="InterPro" id="IPR013103">
    <property type="entry name" value="RVT_2"/>
</dbReference>
<dbReference type="AlphaFoldDB" id="A0A2N9EDK9"/>
<reference evidence="2" key="1">
    <citation type="submission" date="2018-02" db="EMBL/GenBank/DDBJ databases">
        <authorList>
            <person name="Cohen D.B."/>
            <person name="Kent A.D."/>
        </authorList>
    </citation>
    <scope>NUCLEOTIDE SEQUENCE</scope>
</reference>
<accession>A0A2N9EDK9</accession>
<gene>
    <name evidence="2" type="ORF">FSB_LOCUS643</name>
</gene>
<dbReference type="SUPFAM" id="SSF56672">
    <property type="entry name" value="DNA/RNA polymerases"/>
    <property type="match status" value="1"/>
</dbReference>
<dbReference type="InterPro" id="IPR043502">
    <property type="entry name" value="DNA/RNA_pol_sf"/>
</dbReference>
<protein>
    <recommendedName>
        <fullName evidence="1">Reverse transcriptase Ty1/copia-type domain-containing protein</fullName>
    </recommendedName>
</protein>
<evidence type="ECO:0000313" key="2">
    <source>
        <dbReference type="EMBL" id="SPC72761.1"/>
    </source>
</evidence>
<name>A0A2N9EDK9_FAGSY</name>
<feature type="domain" description="Reverse transcriptase Ty1/copia-type" evidence="1">
    <location>
        <begin position="33"/>
        <end position="123"/>
    </location>
</feature>
<proteinExistence type="predicted"/>
<organism evidence="2">
    <name type="scientific">Fagus sylvatica</name>
    <name type="common">Beechnut</name>
    <dbReference type="NCBI Taxonomy" id="28930"/>
    <lineage>
        <taxon>Eukaryota</taxon>
        <taxon>Viridiplantae</taxon>
        <taxon>Streptophyta</taxon>
        <taxon>Embryophyta</taxon>
        <taxon>Tracheophyta</taxon>
        <taxon>Spermatophyta</taxon>
        <taxon>Magnoliopsida</taxon>
        <taxon>eudicotyledons</taxon>
        <taxon>Gunneridae</taxon>
        <taxon>Pentapetalae</taxon>
        <taxon>rosids</taxon>
        <taxon>fabids</taxon>
        <taxon>Fagales</taxon>
        <taxon>Fagaceae</taxon>
        <taxon>Fagus</taxon>
    </lineage>
</organism>